<dbReference type="GO" id="GO:0006298">
    <property type="term" value="P:mismatch repair"/>
    <property type="evidence" value="ECO:0007669"/>
    <property type="project" value="TreeGrafter"/>
</dbReference>
<dbReference type="PANTHER" id="PTHR42944:SF1">
    <property type="entry name" value="ADENINE DNA GLYCOSYLASE"/>
    <property type="match status" value="1"/>
</dbReference>
<dbReference type="FunFam" id="1.10.340.30:FF:000003">
    <property type="entry name" value="A/G-specific adenine glycosylase"/>
    <property type="match status" value="1"/>
</dbReference>
<comment type="catalytic activity">
    <reaction evidence="1">
        <text>Hydrolyzes free adenine bases from 7,8-dihydro-8-oxoguanine:adenine mismatched double-stranded DNA, leaving an apurinic site.</text>
        <dbReference type="EC" id="3.2.2.31"/>
    </reaction>
</comment>
<keyword evidence="6" id="KW-0004">4Fe-4S</keyword>
<dbReference type="InterPro" id="IPR023170">
    <property type="entry name" value="HhH_base_excis_C"/>
</dbReference>
<dbReference type="Pfam" id="PF00633">
    <property type="entry name" value="HHH"/>
    <property type="match status" value="1"/>
</dbReference>
<keyword evidence="12" id="KW-0234">DNA repair</keyword>
<dbReference type="SMART" id="SM00525">
    <property type="entry name" value="FES"/>
    <property type="match status" value="1"/>
</dbReference>
<dbReference type="InterPro" id="IPR000445">
    <property type="entry name" value="HhH_motif"/>
</dbReference>
<evidence type="ECO:0000256" key="4">
    <source>
        <dbReference type="ARBA" id="ARBA00012045"/>
    </source>
</evidence>
<keyword evidence="11" id="KW-0411">Iron-sulfur</keyword>
<dbReference type="KEGG" id="halt:IM660_15725"/>
<keyword evidence="9" id="KW-0378">Hydrolase</keyword>
<dbReference type="PROSITE" id="PS01155">
    <property type="entry name" value="ENDONUCLEASE_III_2"/>
    <property type="match status" value="1"/>
</dbReference>
<dbReference type="InterPro" id="IPR003265">
    <property type="entry name" value="HhH-GPD_domain"/>
</dbReference>
<evidence type="ECO:0000256" key="11">
    <source>
        <dbReference type="ARBA" id="ARBA00023014"/>
    </source>
</evidence>
<comment type="cofactor">
    <cofactor evidence="2">
        <name>[4Fe-4S] cluster</name>
        <dbReference type="ChEBI" id="CHEBI:49883"/>
    </cofactor>
</comment>
<dbReference type="GO" id="GO:0006284">
    <property type="term" value="P:base-excision repair"/>
    <property type="evidence" value="ECO:0007669"/>
    <property type="project" value="InterPro"/>
</dbReference>
<evidence type="ECO:0000256" key="12">
    <source>
        <dbReference type="ARBA" id="ARBA00023204"/>
    </source>
</evidence>
<evidence type="ECO:0000256" key="10">
    <source>
        <dbReference type="ARBA" id="ARBA00023004"/>
    </source>
</evidence>
<dbReference type="Proteomes" id="UP000593758">
    <property type="component" value="Chromosome"/>
</dbReference>
<reference evidence="15 16" key="1">
    <citation type="submission" date="2020-10" db="EMBL/GenBank/DDBJ databases">
        <title>Haloactinobacterium sp. RN3S43, a bacterium isolated from saline soil.</title>
        <authorList>
            <person name="Sun J.-Q."/>
        </authorList>
    </citation>
    <scope>NUCLEOTIDE SEQUENCE [LARGE SCALE GENOMIC DNA]</scope>
    <source>
        <strain evidence="15 16">RN3S43</strain>
    </source>
</reference>
<dbReference type="GO" id="GO:0035485">
    <property type="term" value="F:adenine/guanine mispair binding"/>
    <property type="evidence" value="ECO:0007669"/>
    <property type="project" value="TreeGrafter"/>
</dbReference>
<dbReference type="InterPro" id="IPR044298">
    <property type="entry name" value="MIG/MutY"/>
</dbReference>
<feature type="domain" description="HhH-GPD" evidence="14">
    <location>
        <begin position="49"/>
        <end position="201"/>
    </location>
</feature>
<evidence type="ECO:0000256" key="5">
    <source>
        <dbReference type="ARBA" id="ARBA00022023"/>
    </source>
</evidence>
<comment type="similarity">
    <text evidence="3">Belongs to the Nth/MutY family.</text>
</comment>
<dbReference type="GO" id="GO:0051539">
    <property type="term" value="F:4 iron, 4 sulfur cluster binding"/>
    <property type="evidence" value="ECO:0007669"/>
    <property type="project" value="UniProtKB-KW"/>
</dbReference>
<gene>
    <name evidence="15" type="ORF">IM660_15725</name>
</gene>
<dbReference type="CDD" id="cd00056">
    <property type="entry name" value="ENDO3c"/>
    <property type="match status" value="1"/>
</dbReference>
<keyword evidence="16" id="KW-1185">Reference proteome</keyword>
<dbReference type="RefSeq" id="WP_193496754.1">
    <property type="nucleotide sequence ID" value="NZ_CP063169.1"/>
</dbReference>
<dbReference type="Gene3D" id="1.10.1670.10">
    <property type="entry name" value="Helix-hairpin-Helix base-excision DNA repair enzymes (C-terminal)"/>
    <property type="match status" value="1"/>
</dbReference>
<keyword evidence="13" id="KW-0326">Glycosidase</keyword>
<dbReference type="InterPro" id="IPR004036">
    <property type="entry name" value="Endonuclease-III-like_CS2"/>
</dbReference>
<evidence type="ECO:0000256" key="1">
    <source>
        <dbReference type="ARBA" id="ARBA00000843"/>
    </source>
</evidence>
<dbReference type="Pfam" id="PF00730">
    <property type="entry name" value="HhH-GPD"/>
    <property type="match status" value="1"/>
</dbReference>
<dbReference type="EMBL" id="CP063169">
    <property type="protein sequence ID" value="QOR70063.1"/>
    <property type="molecule type" value="Genomic_DNA"/>
</dbReference>
<name>A0A7M1STW7_9MICO</name>
<evidence type="ECO:0000256" key="2">
    <source>
        <dbReference type="ARBA" id="ARBA00001966"/>
    </source>
</evidence>
<accession>A0A7M1STW7</accession>
<organism evidence="15 16">
    <name type="scientific">Ruania alkalisoli</name>
    <dbReference type="NCBI Taxonomy" id="2779775"/>
    <lineage>
        <taxon>Bacteria</taxon>
        <taxon>Bacillati</taxon>
        <taxon>Actinomycetota</taxon>
        <taxon>Actinomycetes</taxon>
        <taxon>Micrococcales</taxon>
        <taxon>Ruaniaceae</taxon>
        <taxon>Ruania</taxon>
    </lineage>
</organism>
<dbReference type="GO" id="GO:0032357">
    <property type="term" value="F:oxidized purine DNA binding"/>
    <property type="evidence" value="ECO:0007669"/>
    <property type="project" value="TreeGrafter"/>
</dbReference>
<evidence type="ECO:0000256" key="13">
    <source>
        <dbReference type="ARBA" id="ARBA00023295"/>
    </source>
</evidence>
<dbReference type="AlphaFoldDB" id="A0A7M1STW7"/>
<keyword evidence="7" id="KW-0479">Metal-binding</keyword>
<evidence type="ECO:0000256" key="6">
    <source>
        <dbReference type="ARBA" id="ARBA00022485"/>
    </source>
</evidence>
<keyword evidence="8" id="KW-0227">DNA damage</keyword>
<dbReference type="SMART" id="SM00478">
    <property type="entry name" value="ENDO3c"/>
    <property type="match status" value="1"/>
</dbReference>
<keyword evidence="10" id="KW-0408">Iron</keyword>
<dbReference type="GO" id="GO:0046872">
    <property type="term" value="F:metal ion binding"/>
    <property type="evidence" value="ECO:0007669"/>
    <property type="project" value="UniProtKB-KW"/>
</dbReference>
<evidence type="ECO:0000256" key="3">
    <source>
        <dbReference type="ARBA" id="ARBA00008343"/>
    </source>
</evidence>
<dbReference type="Gene3D" id="1.10.340.30">
    <property type="entry name" value="Hypothetical protein, domain 2"/>
    <property type="match status" value="1"/>
</dbReference>
<dbReference type="GO" id="GO:0000701">
    <property type="term" value="F:purine-specific mismatch base pair DNA N-glycosylase activity"/>
    <property type="evidence" value="ECO:0007669"/>
    <property type="project" value="UniProtKB-EC"/>
</dbReference>
<dbReference type="EC" id="3.2.2.31" evidence="4"/>
<evidence type="ECO:0000313" key="16">
    <source>
        <dbReference type="Proteomes" id="UP000593758"/>
    </source>
</evidence>
<dbReference type="InterPro" id="IPR011257">
    <property type="entry name" value="DNA_glycosylase"/>
</dbReference>
<evidence type="ECO:0000313" key="15">
    <source>
        <dbReference type="EMBL" id="QOR70063.1"/>
    </source>
</evidence>
<dbReference type="GO" id="GO:0034039">
    <property type="term" value="F:8-oxo-7,8-dihydroguanine DNA N-glycosylase activity"/>
    <property type="evidence" value="ECO:0007669"/>
    <property type="project" value="TreeGrafter"/>
</dbReference>
<evidence type="ECO:0000256" key="9">
    <source>
        <dbReference type="ARBA" id="ARBA00022801"/>
    </source>
</evidence>
<evidence type="ECO:0000256" key="8">
    <source>
        <dbReference type="ARBA" id="ARBA00022763"/>
    </source>
</evidence>
<evidence type="ECO:0000256" key="7">
    <source>
        <dbReference type="ARBA" id="ARBA00022723"/>
    </source>
</evidence>
<protein>
    <recommendedName>
        <fullName evidence="5">Adenine DNA glycosylase</fullName>
        <ecNumber evidence="4">3.2.2.31</ecNumber>
    </recommendedName>
</protein>
<dbReference type="SUPFAM" id="SSF48150">
    <property type="entry name" value="DNA-glycosylase"/>
    <property type="match status" value="1"/>
</dbReference>
<dbReference type="InterPro" id="IPR003651">
    <property type="entry name" value="Endonuclease3_FeS-loop_motif"/>
</dbReference>
<dbReference type="Pfam" id="PF10576">
    <property type="entry name" value="EndIII_4Fe-2S"/>
    <property type="match status" value="1"/>
</dbReference>
<dbReference type="PANTHER" id="PTHR42944">
    <property type="entry name" value="ADENINE DNA GLYCOSYLASE"/>
    <property type="match status" value="1"/>
</dbReference>
<sequence length="307" mass="33780">MTTAPDCPCTGCASTLHEAILTWYDDHARDLPWRAPETNGWAVLVSEIMLQQTPVVRVEPAWQAWMHRWPTPADLAAASPAEVLRAWDRLGYPRRALRLREAARTIVADHGGAVPADEAALRALPGIGAYTAAAVAAFAYGRRTVVLDTNVRRVLGRLVSGMALPPPSQRRAENETAAAMLPEEPERSARWNVAMMELGALVCTARSPQCGQCPVATHCRWRAAEYPADEFATARRTQAWHGTDRQARGRVLAALRRQDELRPDEAGDLWPDPAQLQRVLASLCTDRLIVAETDSDGVVTGYRLPQQ</sequence>
<proteinExistence type="inferred from homology"/>
<evidence type="ECO:0000259" key="14">
    <source>
        <dbReference type="SMART" id="SM00478"/>
    </source>
</evidence>